<dbReference type="EMBL" id="JQBL01000020">
    <property type="protein sequence ID" value="KRN49805.1"/>
    <property type="molecule type" value="Genomic_DNA"/>
</dbReference>
<keyword evidence="2" id="KW-1185">Reference proteome</keyword>
<comment type="caution">
    <text evidence="1">The sequence shown here is derived from an EMBL/GenBank/DDBJ whole genome shotgun (WGS) entry which is preliminary data.</text>
</comment>
<dbReference type="PATRIC" id="fig|1410657.5.peg.886"/>
<gene>
    <name evidence="1" type="ORF">IV49_GL000850</name>
</gene>
<organism evidence="1 2">
    <name type="scientific">Kandleria vitulina DSM 20405</name>
    <dbReference type="NCBI Taxonomy" id="1410657"/>
    <lineage>
        <taxon>Bacteria</taxon>
        <taxon>Bacillati</taxon>
        <taxon>Bacillota</taxon>
        <taxon>Erysipelotrichia</taxon>
        <taxon>Erysipelotrichales</taxon>
        <taxon>Coprobacillaceae</taxon>
        <taxon>Kandleria</taxon>
    </lineage>
</organism>
<dbReference type="AlphaFoldDB" id="A0A0R2HKN0"/>
<proteinExistence type="predicted"/>
<dbReference type="Proteomes" id="UP000051841">
    <property type="component" value="Unassembled WGS sequence"/>
</dbReference>
<evidence type="ECO:0000313" key="2">
    <source>
        <dbReference type="Proteomes" id="UP000051841"/>
    </source>
</evidence>
<accession>A0A0R2HKN0</accession>
<evidence type="ECO:0000313" key="1">
    <source>
        <dbReference type="EMBL" id="KRN49805.1"/>
    </source>
</evidence>
<reference evidence="1 2" key="1">
    <citation type="journal article" date="2015" name="Genome Announc.">
        <title>Expanding the biotechnology potential of lactobacilli through comparative genomics of 213 strains and associated genera.</title>
        <authorList>
            <person name="Sun Z."/>
            <person name="Harris H.M."/>
            <person name="McCann A."/>
            <person name="Guo C."/>
            <person name="Argimon S."/>
            <person name="Zhang W."/>
            <person name="Yang X."/>
            <person name="Jeffery I.B."/>
            <person name="Cooney J.C."/>
            <person name="Kagawa T.F."/>
            <person name="Liu W."/>
            <person name="Song Y."/>
            <person name="Salvetti E."/>
            <person name="Wrobel A."/>
            <person name="Rasinkangas P."/>
            <person name="Parkhill J."/>
            <person name="Rea M.C."/>
            <person name="O'Sullivan O."/>
            <person name="Ritari J."/>
            <person name="Douillard F.P."/>
            <person name="Paul Ross R."/>
            <person name="Yang R."/>
            <person name="Briner A.E."/>
            <person name="Felis G.E."/>
            <person name="de Vos W.M."/>
            <person name="Barrangou R."/>
            <person name="Klaenhammer T.R."/>
            <person name="Caufield P.W."/>
            <person name="Cui Y."/>
            <person name="Zhang H."/>
            <person name="O'Toole P.W."/>
        </authorList>
    </citation>
    <scope>NUCLEOTIDE SEQUENCE [LARGE SCALE GENOMIC DNA]</scope>
    <source>
        <strain evidence="1 2">DSM 20405</strain>
    </source>
</reference>
<protein>
    <submittedName>
        <fullName evidence="1">Uncharacterized protein</fullName>
    </submittedName>
</protein>
<name>A0A0R2HKN0_9FIRM</name>
<sequence>MQLTVKDDHIETEVFEEGTPQKIATCLLLLMKQHINDYHEEDFIWNVHLHSFRQRTNIPSSCHIEDSIFTIENKDGYGLLSGTTAINDEQYAFILGCFLSAGISYSIECYLVSILYRIFLSVNNPIIDHPL</sequence>